<protein>
    <recommendedName>
        <fullName evidence="6">TIL domain-containing protein</fullName>
    </recommendedName>
</protein>
<dbReference type="Proteomes" id="UP000801492">
    <property type="component" value="Unassembled WGS sequence"/>
</dbReference>
<dbReference type="FunFam" id="2.10.25.10:FF:000055">
    <property type="entry name" value="alpha-tectorin isoform X1"/>
    <property type="match status" value="1"/>
</dbReference>
<keyword evidence="3" id="KW-0722">Serine protease inhibitor</keyword>
<evidence type="ECO:0000313" key="8">
    <source>
        <dbReference type="Proteomes" id="UP000801492"/>
    </source>
</evidence>
<organism evidence="7 8">
    <name type="scientific">Ignelater luminosus</name>
    <name type="common">Cucubano</name>
    <name type="synonym">Pyrophorus luminosus</name>
    <dbReference type="NCBI Taxonomy" id="2038154"/>
    <lineage>
        <taxon>Eukaryota</taxon>
        <taxon>Metazoa</taxon>
        <taxon>Ecdysozoa</taxon>
        <taxon>Arthropoda</taxon>
        <taxon>Hexapoda</taxon>
        <taxon>Insecta</taxon>
        <taxon>Pterygota</taxon>
        <taxon>Neoptera</taxon>
        <taxon>Endopterygota</taxon>
        <taxon>Coleoptera</taxon>
        <taxon>Polyphaga</taxon>
        <taxon>Elateriformia</taxon>
        <taxon>Elateroidea</taxon>
        <taxon>Elateridae</taxon>
        <taxon>Agrypninae</taxon>
        <taxon>Pyrophorini</taxon>
        <taxon>Ignelater</taxon>
    </lineage>
</organism>
<sequence>MKVLFLTFFLTAIGFSQQCPENEVYNSCGSVCPPTCQNPNPLCILACVSGCYCKEGYIRITKTGKCIPQKECP</sequence>
<dbReference type="InterPro" id="IPR051368">
    <property type="entry name" value="SerProtInhib-TIL_Domain"/>
</dbReference>
<dbReference type="PANTHER" id="PTHR23259">
    <property type="entry name" value="RIDDLE"/>
    <property type="match status" value="1"/>
</dbReference>
<comment type="similarity">
    <text evidence="1">Belongs to the serine protease inhibitor-like (TIL domain-containing) family.</text>
</comment>
<comment type="caution">
    <text evidence="7">The sequence shown here is derived from an EMBL/GenBank/DDBJ whole genome shotgun (WGS) entry which is preliminary data.</text>
</comment>
<dbReference type="Gene3D" id="2.10.25.10">
    <property type="entry name" value="Laminin"/>
    <property type="match status" value="1"/>
</dbReference>
<keyword evidence="8" id="KW-1185">Reference proteome</keyword>
<keyword evidence="4" id="KW-1015">Disulfide bond</keyword>
<name>A0A8K0FY91_IGNLU</name>
<evidence type="ECO:0000256" key="5">
    <source>
        <dbReference type="SAM" id="SignalP"/>
    </source>
</evidence>
<dbReference type="InterPro" id="IPR036084">
    <property type="entry name" value="Ser_inhib-like_sf"/>
</dbReference>
<evidence type="ECO:0000256" key="2">
    <source>
        <dbReference type="ARBA" id="ARBA00022690"/>
    </source>
</evidence>
<dbReference type="OrthoDB" id="6773015at2759"/>
<evidence type="ECO:0000259" key="6">
    <source>
        <dbReference type="Pfam" id="PF01826"/>
    </source>
</evidence>
<dbReference type="InterPro" id="IPR002919">
    <property type="entry name" value="TIL_dom"/>
</dbReference>
<gene>
    <name evidence="7" type="ORF">ILUMI_25012</name>
</gene>
<evidence type="ECO:0000313" key="7">
    <source>
        <dbReference type="EMBL" id="KAF2881187.1"/>
    </source>
</evidence>
<evidence type="ECO:0000256" key="3">
    <source>
        <dbReference type="ARBA" id="ARBA00022900"/>
    </source>
</evidence>
<dbReference type="SUPFAM" id="SSF57567">
    <property type="entry name" value="Serine protease inhibitors"/>
    <property type="match status" value="1"/>
</dbReference>
<keyword evidence="5" id="KW-0732">Signal</keyword>
<dbReference type="CDD" id="cd19941">
    <property type="entry name" value="TIL"/>
    <property type="match status" value="1"/>
</dbReference>
<evidence type="ECO:0000256" key="4">
    <source>
        <dbReference type="ARBA" id="ARBA00023157"/>
    </source>
</evidence>
<reference evidence="7" key="1">
    <citation type="submission" date="2019-08" db="EMBL/GenBank/DDBJ databases">
        <title>The genome of the North American firefly Photinus pyralis.</title>
        <authorList>
            <consortium name="Photinus pyralis genome working group"/>
            <person name="Fallon T.R."/>
            <person name="Sander Lower S.E."/>
            <person name="Weng J.-K."/>
        </authorList>
    </citation>
    <scope>NUCLEOTIDE SEQUENCE</scope>
    <source>
        <strain evidence="7">TRF0915ILg1</strain>
        <tissue evidence="7">Whole body</tissue>
    </source>
</reference>
<evidence type="ECO:0000256" key="1">
    <source>
        <dbReference type="ARBA" id="ARBA00007611"/>
    </source>
</evidence>
<accession>A0A8K0FY91</accession>
<dbReference type="Pfam" id="PF01826">
    <property type="entry name" value="TIL"/>
    <property type="match status" value="1"/>
</dbReference>
<feature type="chain" id="PRO_5035448799" description="TIL domain-containing protein" evidence="5">
    <location>
        <begin position="19"/>
        <end position="73"/>
    </location>
</feature>
<dbReference type="EMBL" id="VTPC01090849">
    <property type="protein sequence ID" value="KAF2881187.1"/>
    <property type="molecule type" value="Genomic_DNA"/>
</dbReference>
<proteinExistence type="inferred from homology"/>
<dbReference type="PANTHER" id="PTHR23259:SF70">
    <property type="entry name" value="ACCESSORY GLAND PROTEIN ACP62F-RELATED"/>
    <property type="match status" value="1"/>
</dbReference>
<dbReference type="GO" id="GO:0004867">
    <property type="term" value="F:serine-type endopeptidase inhibitor activity"/>
    <property type="evidence" value="ECO:0007669"/>
    <property type="project" value="UniProtKB-KW"/>
</dbReference>
<feature type="signal peptide" evidence="5">
    <location>
        <begin position="1"/>
        <end position="18"/>
    </location>
</feature>
<dbReference type="AlphaFoldDB" id="A0A8K0FY91"/>
<keyword evidence="2" id="KW-0646">Protease inhibitor</keyword>
<feature type="domain" description="TIL" evidence="6">
    <location>
        <begin position="19"/>
        <end position="72"/>
    </location>
</feature>